<comment type="function">
    <text evidence="12">Acts as a transcriptional regulator. Probably redox-responsive. The apo- but not holo-form probably binds DNA.</text>
</comment>
<sequence length="97" mass="11261">MRTSHAAPDGDVTPEEWRLRARCRGMDIAVFYLDDDNPKAQPQRERTAKNICRRCPVITECRQYAIHFGEQHGVWGGLTPRELGAARKWSRWQRKPG</sequence>
<evidence type="ECO:0000256" key="7">
    <source>
        <dbReference type="ARBA" id="ARBA00023014"/>
    </source>
</evidence>
<dbReference type="Pfam" id="PF02467">
    <property type="entry name" value="Whib"/>
    <property type="match status" value="1"/>
</dbReference>
<comment type="cofactor">
    <cofactor evidence="12">
        <name>[4Fe-4S] cluster</name>
        <dbReference type="ChEBI" id="CHEBI:49883"/>
    </cofactor>
    <text evidence="12">Binds 1 [4Fe-4S] cluster per subunit. Following nitrosylation of the [4Fe-4S] cluster binds 1 [4Fe-8(NO)] cluster per subunit.</text>
</comment>
<feature type="binding site" evidence="12">
    <location>
        <position position="55"/>
    </location>
    <ligand>
        <name>[4Fe-4S] cluster</name>
        <dbReference type="ChEBI" id="CHEBI:49883"/>
    </ligand>
</feature>
<feature type="binding site" evidence="12">
    <location>
        <position position="61"/>
    </location>
    <ligand>
        <name>[4Fe-4S] cluster</name>
        <dbReference type="ChEBI" id="CHEBI:49883"/>
    </ligand>
</feature>
<keyword evidence="11 12" id="KW-0804">Transcription</keyword>
<keyword evidence="7 12" id="KW-0411">Iron-sulfur</keyword>
<evidence type="ECO:0000256" key="2">
    <source>
        <dbReference type="ARBA" id="ARBA00006597"/>
    </source>
</evidence>
<keyword evidence="9 12" id="KW-0238">DNA-binding</keyword>
<evidence type="ECO:0000256" key="9">
    <source>
        <dbReference type="ARBA" id="ARBA00023125"/>
    </source>
</evidence>
<keyword evidence="4 12" id="KW-0963">Cytoplasm</keyword>
<reference evidence="14 15" key="1">
    <citation type="submission" date="2014-07" db="EMBL/GenBank/DDBJ databases">
        <title>Genome Sequence of Rhodococcus opacus Strain R7, a Biodegrader of Mono- and Polycyclic Aromatic Hydrocarbons.</title>
        <authorList>
            <person name="Di Gennaro P."/>
            <person name="Zampolli J."/>
            <person name="Presti I."/>
            <person name="Cappelletti M."/>
            <person name="D'Ursi P."/>
            <person name="Orro A."/>
            <person name="Mezzelani A."/>
            <person name="Milanesi L."/>
        </authorList>
    </citation>
    <scope>NUCLEOTIDE SEQUENCE [LARGE SCALE GENOMIC DNA]</scope>
    <source>
        <strain evidence="14 15">R7</strain>
    </source>
</reference>
<dbReference type="EMBL" id="CP008947">
    <property type="protein sequence ID" value="AII08042.1"/>
    <property type="molecule type" value="Genomic_DNA"/>
</dbReference>
<dbReference type="PROSITE" id="PS51674">
    <property type="entry name" value="4FE4S_WBL"/>
    <property type="match status" value="1"/>
</dbReference>
<keyword evidence="6 12" id="KW-0408">Iron</keyword>
<dbReference type="HAMAP" id="MF_01479">
    <property type="entry name" value="WhiB"/>
    <property type="match status" value="1"/>
</dbReference>
<evidence type="ECO:0000256" key="6">
    <source>
        <dbReference type="ARBA" id="ARBA00023004"/>
    </source>
</evidence>
<comment type="PTM">
    <text evidence="12">The Fe-S cluster can be nitrosylated by nitric oxide (NO).</text>
</comment>
<evidence type="ECO:0000256" key="3">
    <source>
        <dbReference type="ARBA" id="ARBA00022485"/>
    </source>
</evidence>
<comment type="PTM">
    <text evidence="12">Upon Fe-S cluster removal intramolecular disulfide bonds are formed.</text>
</comment>
<evidence type="ECO:0000256" key="8">
    <source>
        <dbReference type="ARBA" id="ARBA00023015"/>
    </source>
</evidence>
<feature type="binding site" evidence="12">
    <location>
        <position position="23"/>
    </location>
    <ligand>
        <name>[4Fe-4S] cluster</name>
        <dbReference type="ChEBI" id="CHEBI:49883"/>
    </ligand>
</feature>
<dbReference type="PANTHER" id="PTHR38839:SF5">
    <property type="entry name" value="TRANSCRIPTIONAL REGULATOR WHID"/>
    <property type="match status" value="1"/>
</dbReference>
<dbReference type="Proteomes" id="UP000028488">
    <property type="component" value="Chromosome"/>
</dbReference>
<dbReference type="GO" id="GO:0035731">
    <property type="term" value="F:dinitrosyl-iron complex binding"/>
    <property type="evidence" value="ECO:0007669"/>
    <property type="project" value="UniProtKB-UniRule"/>
</dbReference>
<evidence type="ECO:0000256" key="10">
    <source>
        <dbReference type="ARBA" id="ARBA00023157"/>
    </source>
</evidence>
<evidence type="ECO:0000313" key="15">
    <source>
        <dbReference type="Proteomes" id="UP000028488"/>
    </source>
</evidence>
<dbReference type="GO" id="GO:0046872">
    <property type="term" value="F:metal ion binding"/>
    <property type="evidence" value="ECO:0007669"/>
    <property type="project" value="UniProtKB-KW"/>
</dbReference>
<keyword evidence="3 12" id="KW-0004">4Fe-4S</keyword>
<dbReference type="PANTHER" id="PTHR38839">
    <property type="entry name" value="TRANSCRIPTIONAL REGULATOR WHID-RELATED"/>
    <property type="match status" value="1"/>
</dbReference>
<dbReference type="eggNOG" id="ENOG5031XAI">
    <property type="taxonomic scope" value="Bacteria"/>
</dbReference>
<evidence type="ECO:0000256" key="4">
    <source>
        <dbReference type="ARBA" id="ARBA00022490"/>
    </source>
</evidence>
<keyword evidence="10 12" id="KW-1015">Disulfide bond</keyword>
<dbReference type="AlphaFoldDB" id="A0A076ES24"/>
<dbReference type="GO" id="GO:0047134">
    <property type="term" value="F:protein-disulfide reductase [NAD(P)H] activity"/>
    <property type="evidence" value="ECO:0007669"/>
    <property type="project" value="TreeGrafter"/>
</dbReference>
<accession>A0A076ES24</accession>
<dbReference type="GO" id="GO:0045454">
    <property type="term" value="P:cell redox homeostasis"/>
    <property type="evidence" value="ECO:0007669"/>
    <property type="project" value="TreeGrafter"/>
</dbReference>
<evidence type="ECO:0000256" key="11">
    <source>
        <dbReference type="ARBA" id="ARBA00023163"/>
    </source>
</evidence>
<evidence type="ECO:0000259" key="13">
    <source>
        <dbReference type="PROSITE" id="PS51674"/>
    </source>
</evidence>
<protein>
    <recommendedName>
        <fullName evidence="12">Transcriptional regulator WhiB</fullName>
    </recommendedName>
</protein>
<name>A0A076ES24_RHOOP</name>
<dbReference type="InterPro" id="IPR034768">
    <property type="entry name" value="4FE4S_WBL"/>
</dbReference>
<evidence type="ECO:0000313" key="14">
    <source>
        <dbReference type="EMBL" id="AII08042.1"/>
    </source>
</evidence>
<evidence type="ECO:0000256" key="5">
    <source>
        <dbReference type="ARBA" id="ARBA00022723"/>
    </source>
</evidence>
<organism evidence="14 15">
    <name type="scientific">Rhodococcus opacus</name>
    <name type="common">Nocardia opaca</name>
    <dbReference type="NCBI Taxonomy" id="37919"/>
    <lineage>
        <taxon>Bacteria</taxon>
        <taxon>Bacillati</taxon>
        <taxon>Actinomycetota</taxon>
        <taxon>Actinomycetes</taxon>
        <taxon>Mycobacteriales</taxon>
        <taxon>Nocardiaceae</taxon>
        <taxon>Rhodococcus</taxon>
    </lineage>
</organism>
<evidence type="ECO:0000256" key="1">
    <source>
        <dbReference type="ARBA" id="ARBA00004496"/>
    </source>
</evidence>
<feature type="domain" description="4Fe-4S Wbl-type" evidence="13">
    <location>
        <begin position="22"/>
        <end position="85"/>
    </location>
</feature>
<dbReference type="GO" id="GO:0003677">
    <property type="term" value="F:DNA binding"/>
    <property type="evidence" value="ECO:0007669"/>
    <property type="project" value="UniProtKB-UniRule"/>
</dbReference>
<comment type="similarity">
    <text evidence="2 12">Belongs to the WhiB family.</text>
</comment>
<feature type="binding site" evidence="12">
    <location>
        <position position="52"/>
    </location>
    <ligand>
        <name>[4Fe-4S] cluster</name>
        <dbReference type="ChEBI" id="CHEBI:49883"/>
    </ligand>
</feature>
<keyword evidence="8 12" id="KW-0805">Transcription regulation</keyword>
<dbReference type="GO" id="GO:0005737">
    <property type="term" value="C:cytoplasm"/>
    <property type="evidence" value="ECO:0007669"/>
    <property type="project" value="UniProtKB-SubCell"/>
</dbReference>
<dbReference type="GO" id="GO:0051539">
    <property type="term" value="F:4 iron, 4 sulfur cluster binding"/>
    <property type="evidence" value="ECO:0007669"/>
    <property type="project" value="UniProtKB-UniRule"/>
</dbReference>
<gene>
    <name evidence="12" type="primary">whiB</name>
    <name evidence="14" type="ORF">EP51_26805</name>
</gene>
<proteinExistence type="inferred from homology"/>
<keyword evidence="5 12" id="KW-0479">Metal-binding</keyword>
<comment type="subcellular location">
    <subcellularLocation>
        <location evidence="1 12">Cytoplasm</location>
    </subcellularLocation>
</comment>
<dbReference type="InterPro" id="IPR003482">
    <property type="entry name" value="Whib"/>
</dbReference>
<dbReference type="GO" id="GO:0045892">
    <property type="term" value="P:negative regulation of DNA-templated transcription"/>
    <property type="evidence" value="ECO:0007669"/>
    <property type="project" value="TreeGrafter"/>
</dbReference>
<evidence type="ECO:0000256" key="12">
    <source>
        <dbReference type="HAMAP-Rule" id="MF_01479"/>
    </source>
</evidence>